<keyword evidence="2" id="KW-0547">Nucleotide-binding</keyword>
<comment type="similarity">
    <text evidence="1">Belongs to the helicase family. SKI2 subfamily.</text>
</comment>
<evidence type="ECO:0000256" key="2">
    <source>
        <dbReference type="ARBA" id="ARBA00022741"/>
    </source>
</evidence>
<evidence type="ECO:0000256" key="4">
    <source>
        <dbReference type="ARBA" id="ARBA00022806"/>
    </source>
</evidence>
<evidence type="ECO:0000256" key="8">
    <source>
        <dbReference type="ARBA" id="ARBA00034617"/>
    </source>
</evidence>
<feature type="region of interest" description="Disordered" evidence="11">
    <location>
        <begin position="875"/>
        <end position="918"/>
    </location>
</feature>
<dbReference type="CDD" id="cd18795">
    <property type="entry name" value="SF2_C_Ski2"/>
    <property type="match status" value="1"/>
</dbReference>
<dbReference type="SMART" id="SM00487">
    <property type="entry name" value="DEXDc"/>
    <property type="match status" value="1"/>
</dbReference>
<dbReference type="Gene3D" id="3.40.50.300">
    <property type="entry name" value="P-loop containing nucleotide triphosphate hydrolases"/>
    <property type="match status" value="2"/>
</dbReference>
<dbReference type="SUPFAM" id="SSF52540">
    <property type="entry name" value="P-loop containing nucleoside triphosphate hydrolases"/>
    <property type="match status" value="1"/>
</dbReference>
<dbReference type="FunFam" id="1.10.3380.10:FF:000012">
    <property type="entry name" value="DEAD/DEAH box DNA helicase"/>
    <property type="match status" value="1"/>
</dbReference>
<evidence type="ECO:0000259" key="12">
    <source>
        <dbReference type="PROSITE" id="PS51192"/>
    </source>
</evidence>
<dbReference type="Gene3D" id="1.10.3380.10">
    <property type="entry name" value="Sec63 N-terminal domain-like domain"/>
    <property type="match status" value="1"/>
</dbReference>
<dbReference type="InterPro" id="IPR036390">
    <property type="entry name" value="WH_DNA-bd_sf"/>
</dbReference>
<dbReference type="InterPro" id="IPR011545">
    <property type="entry name" value="DEAD/DEAH_box_helicase_dom"/>
</dbReference>
<dbReference type="SUPFAM" id="SSF158702">
    <property type="entry name" value="Sec63 N-terminal domain-like"/>
    <property type="match status" value="1"/>
</dbReference>
<dbReference type="GO" id="GO:0016787">
    <property type="term" value="F:hydrolase activity"/>
    <property type="evidence" value="ECO:0007669"/>
    <property type="project" value="UniProtKB-KW"/>
</dbReference>
<evidence type="ECO:0000259" key="13">
    <source>
        <dbReference type="PROSITE" id="PS51194"/>
    </source>
</evidence>
<comment type="catalytic activity">
    <reaction evidence="8">
        <text>Couples ATP hydrolysis with the unwinding of duplex DNA by translocating in the 3'-5' direction.</text>
        <dbReference type="EC" id="5.6.2.4"/>
    </reaction>
</comment>
<dbReference type="Pfam" id="PF23445">
    <property type="entry name" value="WHD_SNRNP200"/>
    <property type="match status" value="1"/>
</dbReference>
<sequence length="1021" mass="114533">MQGAVQPQLIPTVRRQQQAQPRITQNQIDLSHAPPMAQGIELIPVRQLPDRFRSIFSFPLFNAVQSKCFSTIYGSDDNFVVSAPTGSGKTVIFELAVLRTMNTYSNGQYKIVYQAPTKSLCSERQRDWQKKFGPLDLTCAELTGDSDTAQLRNVQKASIIITTPEKWDSMTRKWKDQEKLMRMVKLFLIDEVHILKEDRGATLEAVVSRMKSIDSPVRFVAVSATVPNFADIATWLGKDSVNPGLPAVKERFGEEFRPVKLQKHVLGFQGNSNDFAFDTSLSHRLPEVISRYSQRKPIMIFCVTRPSCVKTSKHLAEWWRSKAPREKLWGAPTRQVRLNNRELSECASVGVAYHHAGLDLADRQAVEQGFLSGDISVICCTSTLAVGVNLPCHFVILKNTVAWTSSGMKEYSDIEVIQMLGRAGRPQFDSSGVAVIMTRNEKVRHYDNLSSGKEILESCLHTNLIEYLNAEIGLGTITDISTAMRWLEGTFLYVRLRENPGHYKLGDAGAGNNIEERLHNICNRGLAMLEEYELVRRERKLVSTEFGDAMARYYVRFETMKIFLSIPDHARLSEILSALVQAAEFQDIRFRSGEKPLYKKLNTMPSIKFPIPVNLDAPAHKASLVVQSILGGAELPVDEKGNTHQTQYNTDVMIIFQHAHRLIRCIIDCSLPKEDSITIRNALSLARSLSAKCWDDSPLQLKQLEGIGPVAVRKLVNANIKSIEALEATEPHRIETILSKGPAFGLKLMNMLKAFPKLRVAMKQTKMPSNRNESVKVGIKAEIGFLNEKVPETFNKSPIYVCVLAETSDGKMIFFSRISAKKLADGQDVLFEAELTTVNQVINCYVMCEEIVGTMQQVTLAPKLEPYLAARLKQRSEEVKKSQETDRKPGANISRRRRESENSAHRRSTTGSDDYGYGDLDDSELLAAAGGPSKYEFTHIDDIESEDISTVPQGTKLGDAKRKQVAKASQPDDNSDWQPTRLRNGKWECNHACKNKRTCRHICCREGLDKPPKGPSKAKKA</sequence>
<dbReference type="Pfam" id="PF02889">
    <property type="entry name" value="Sec63"/>
    <property type="match status" value="1"/>
</dbReference>
<dbReference type="Gene3D" id="1.10.150.20">
    <property type="entry name" value="5' to 3' exonuclease, C-terminal subdomain"/>
    <property type="match status" value="1"/>
</dbReference>
<dbReference type="PANTHER" id="PTHR47835:SF3">
    <property type="entry name" value="HELICASE FOR MEIOSIS 1"/>
    <property type="match status" value="1"/>
</dbReference>
<accession>A0A6A5YD43</accession>
<dbReference type="Proteomes" id="UP000799776">
    <property type="component" value="Unassembled WGS sequence"/>
</dbReference>
<keyword evidence="4" id="KW-0347">Helicase</keyword>
<keyword evidence="7" id="KW-0469">Meiosis</keyword>
<name>A0A6A5YD43_9PEZI</name>
<feature type="domain" description="Helicase C-terminal" evidence="13">
    <location>
        <begin position="284"/>
        <end position="472"/>
    </location>
</feature>
<dbReference type="InterPro" id="IPR014001">
    <property type="entry name" value="Helicase_ATP-bd"/>
</dbReference>
<feature type="domain" description="Helicase ATP-binding" evidence="12">
    <location>
        <begin position="70"/>
        <end position="244"/>
    </location>
</feature>
<evidence type="ECO:0000256" key="5">
    <source>
        <dbReference type="ARBA" id="ARBA00022840"/>
    </source>
</evidence>
<dbReference type="InterPro" id="IPR036388">
    <property type="entry name" value="WH-like_DNA-bd_sf"/>
</dbReference>
<keyword evidence="6" id="KW-0413">Isomerase</keyword>
<dbReference type="Pfam" id="PF00271">
    <property type="entry name" value="Helicase_C"/>
    <property type="match status" value="1"/>
</dbReference>
<keyword evidence="5" id="KW-0067">ATP-binding</keyword>
<proteinExistence type="inferred from homology"/>
<dbReference type="SUPFAM" id="SSF46785">
    <property type="entry name" value="Winged helix' DNA-binding domain"/>
    <property type="match status" value="1"/>
</dbReference>
<dbReference type="InterPro" id="IPR001650">
    <property type="entry name" value="Helicase_C-like"/>
</dbReference>
<dbReference type="OrthoDB" id="5575at2759"/>
<comment type="catalytic activity">
    <reaction evidence="10">
        <text>ATP + H2O = ADP + phosphate + H(+)</text>
        <dbReference type="Rhea" id="RHEA:13065"/>
        <dbReference type="ChEBI" id="CHEBI:15377"/>
        <dbReference type="ChEBI" id="CHEBI:15378"/>
        <dbReference type="ChEBI" id="CHEBI:30616"/>
        <dbReference type="ChEBI" id="CHEBI:43474"/>
        <dbReference type="ChEBI" id="CHEBI:456216"/>
        <dbReference type="EC" id="5.6.2.4"/>
    </reaction>
</comment>
<dbReference type="GO" id="GO:0043138">
    <property type="term" value="F:3'-5' DNA helicase activity"/>
    <property type="evidence" value="ECO:0007669"/>
    <property type="project" value="UniProtKB-EC"/>
</dbReference>
<dbReference type="GO" id="GO:0005524">
    <property type="term" value="F:ATP binding"/>
    <property type="evidence" value="ECO:0007669"/>
    <property type="project" value="UniProtKB-KW"/>
</dbReference>
<feature type="region of interest" description="Disordered" evidence="11">
    <location>
        <begin position="946"/>
        <end position="981"/>
    </location>
</feature>
<evidence type="ECO:0000313" key="14">
    <source>
        <dbReference type="EMBL" id="KAF2089406.1"/>
    </source>
</evidence>
<organism evidence="14 15">
    <name type="scientific">Saccharata proteae CBS 121410</name>
    <dbReference type="NCBI Taxonomy" id="1314787"/>
    <lineage>
        <taxon>Eukaryota</taxon>
        <taxon>Fungi</taxon>
        <taxon>Dikarya</taxon>
        <taxon>Ascomycota</taxon>
        <taxon>Pezizomycotina</taxon>
        <taxon>Dothideomycetes</taxon>
        <taxon>Dothideomycetes incertae sedis</taxon>
        <taxon>Botryosphaeriales</taxon>
        <taxon>Saccharataceae</taxon>
        <taxon>Saccharata</taxon>
    </lineage>
</organism>
<dbReference type="InterPro" id="IPR057842">
    <property type="entry name" value="WH_MER3"/>
</dbReference>
<dbReference type="Pfam" id="PF00270">
    <property type="entry name" value="DEAD"/>
    <property type="match status" value="1"/>
</dbReference>
<evidence type="ECO:0000256" key="6">
    <source>
        <dbReference type="ARBA" id="ARBA00023235"/>
    </source>
</evidence>
<evidence type="ECO:0000256" key="10">
    <source>
        <dbReference type="ARBA" id="ARBA00048988"/>
    </source>
</evidence>
<evidence type="ECO:0000256" key="11">
    <source>
        <dbReference type="SAM" id="MobiDB-lite"/>
    </source>
</evidence>
<dbReference type="EC" id="5.6.2.4" evidence="9"/>
<dbReference type="GO" id="GO:0003676">
    <property type="term" value="F:nucleic acid binding"/>
    <property type="evidence" value="ECO:0007669"/>
    <property type="project" value="InterPro"/>
</dbReference>
<dbReference type="InterPro" id="IPR004179">
    <property type="entry name" value="Sec63-dom"/>
</dbReference>
<dbReference type="AlphaFoldDB" id="A0A6A5YD43"/>
<keyword evidence="3 14" id="KW-0378">Hydrolase</keyword>
<feature type="non-terminal residue" evidence="14">
    <location>
        <position position="1021"/>
    </location>
</feature>
<protein>
    <recommendedName>
        <fullName evidence="9">DNA 3'-5' helicase</fullName>
        <ecNumber evidence="9">5.6.2.4</ecNumber>
    </recommendedName>
</protein>
<dbReference type="PROSITE" id="PS51192">
    <property type="entry name" value="HELICASE_ATP_BIND_1"/>
    <property type="match status" value="1"/>
</dbReference>
<reference evidence="14" key="1">
    <citation type="journal article" date="2020" name="Stud. Mycol.">
        <title>101 Dothideomycetes genomes: a test case for predicting lifestyles and emergence of pathogens.</title>
        <authorList>
            <person name="Haridas S."/>
            <person name="Albert R."/>
            <person name="Binder M."/>
            <person name="Bloem J."/>
            <person name="Labutti K."/>
            <person name="Salamov A."/>
            <person name="Andreopoulos B."/>
            <person name="Baker S."/>
            <person name="Barry K."/>
            <person name="Bills G."/>
            <person name="Bluhm B."/>
            <person name="Cannon C."/>
            <person name="Castanera R."/>
            <person name="Culley D."/>
            <person name="Daum C."/>
            <person name="Ezra D."/>
            <person name="Gonzalez J."/>
            <person name="Henrissat B."/>
            <person name="Kuo A."/>
            <person name="Liang C."/>
            <person name="Lipzen A."/>
            <person name="Lutzoni F."/>
            <person name="Magnuson J."/>
            <person name="Mondo S."/>
            <person name="Nolan M."/>
            <person name="Ohm R."/>
            <person name="Pangilinan J."/>
            <person name="Park H.-J."/>
            <person name="Ramirez L."/>
            <person name="Alfaro M."/>
            <person name="Sun H."/>
            <person name="Tritt A."/>
            <person name="Yoshinaga Y."/>
            <person name="Zwiers L.-H."/>
            <person name="Turgeon B."/>
            <person name="Goodwin S."/>
            <person name="Spatafora J."/>
            <person name="Crous P."/>
            <person name="Grigoriev I."/>
        </authorList>
    </citation>
    <scope>NUCLEOTIDE SEQUENCE</scope>
    <source>
        <strain evidence="14">CBS 121410</strain>
    </source>
</reference>
<keyword evidence="15" id="KW-1185">Reference proteome</keyword>
<dbReference type="InterPro" id="IPR052247">
    <property type="entry name" value="Meiotic_Crossover_Helicase"/>
</dbReference>
<gene>
    <name evidence="14" type="ORF">K490DRAFT_37618</name>
</gene>
<evidence type="ECO:0000256" key="1">
    <source>
        <dbReference type="ARBA" id="ARBA00010140"/>
    </source>
</evidence>
<dbReference type="PROSITE" id="PS51194">
    <property type="entry name" value="HELICASE_CTER"/>
    <property type="match status" value="1"/>
</dbReference>
<dbReference type="EMBL" id="ML978714">
    <property type="protein sequence ID" value="KAF2089406.1"/>
    <property type="molecule type" value="Genomic_DNA"/>
</dbReference>
<dbReference type="PANTHER" id="PTHR47835">
    <property type="entry name" value="HFM1, ATP DEPENDENT DNA HELICASE HOMOLOG"/>
    <property type="match status" value="1"/>
</dbReference>
<evidence type="ECO:0000256" key="3">
    <source>
        <dbReference type="ARBA" id="ARBA00022801"/>
    </source>
</evidence>
<dbReference type="InterPro" id="IPR027417">
    <property type="entry name" value="P-loop_NTPase"/>
</dbReference>
<dbReference type="GO" id="GO:0051321">
    <property type="term" value="P:meiotic cell cycle"/>
    <property type="evidence" value="ECO:0007669"/>
    <property type="project" value="UniProtKB-KW"/>
</dbReference>
<dbReference type="Gene3D" id="1.10.10.10">
    <property type="entry name" value="Winged helix-like DNA-binding domain superfamily/Winged helix DNA-binding domain"/>
    <property type="match status" value="1"/>
</dbReference>
<evidence type="ECO:0000313" key="15">
    <source>
        <dbReference type="Proteomes" id="UP000799776"/>
    </source>
</evidence>
<dbReference type="SMART" id="SM00490">
    <property type="entry name" value="HELICc"/>
    <property type="match status" value="1"/>
</dbReference>
<feature type="compositionally biased region" description="Low complexity" evidence="11">
    <location>
        <begin position="909"/>
        <end position="918"/>
    </location>
</feature>
<evidence type="ECO:0000256" key="9">
    <source>
        <dbReference type="ARBA" id="ARBA00034808"/>
    </source>
</evidence>
<dbReference type="SMART" id="SM00973">
    <property type="entry name" value="Sec63"/>
    <property type="match status" value="1"/>
</dbReference>
<feature type="compositionally biased region" description="Basic and acidic residues" evidence="11">
    <location>
        <begin position="875"/>
        <end position="889"/>
    </location>
</feature>
<evidence type="ECO:0000256" key="7">
    <source>
        <dbReference type="ARBA" id="ARBA00023254"/>
    </source>
</evidence>
<dbReference type="FunFam" id="1.10.10.10:FF:000012">
    <property type="entry name" value="U5 small nuclear ribonucleoprotein helicase"/>
    <property type="match status" value="1"/>
</dbReference>